<dbReference type="RefSeq" id="WP_010752561.1">
    <property type="nucleotide sequence ID" value="NZ_BJWF01000017.1"/>
</dbReference>
<feature type="domain" description="AB hydrolase-1" evidence="4">
    <location>
        <begin position="299"/>
        <end position="408"/>
    </location>
</feature>
<dbReference type="InterPro" id="IPR009459">
    <property type="entry name" value="MucBP_dom"/>
</dbReference>
<dbReference type="PANTHER" id="PTHR43358">
    <property type="entry name" value="ALPHA/BETA-HYDROLASE"/>
    <property type="match status" value="1"/>
</dbReference>
<dbReference type="InterPro" id="IPR000073">
    <property type="entry name" value="AB_hydrolase_1"/>
</dbReference>
<feature type="domain" description="MucBP" evidence="5">
    <location>
        <begin position="538"/>
        <end position="602"/>
    </location>
</feature>
<feature type="compositionally biased region" description="Acidic residues" evidence="2">
    <location>
        <begin position="67"/>
        <end position="76"/>
    </location>
</feature>
<accession>A0A511J2J7</accession>
<name>A0A511J2J7_9ENTE</name>
<proteinExistence type="predicted"/>
<gene>
    <name evidence="6" type="primary">fms7</name>
    <name evidence="6" type="ORF">EVI01_15730</name>
</gene>
<evidence type="ECO:0000313" key="7">
    <source>
        <dbReference type="Proteomes" id="UP000321830"/>
    </source>
</evidence>
<feature type="compositionally biased region" description="Basic residues" evidence="2">
    <location>
        <begin position="655"/>
        <end position="668"/>
    </location>
</feature>
<organism evidence="6 7">
    <name type="scientific">Enterococcus villorum</name>
    <dbReference type="NCBI Taxonomy" id="112904"/>
    <lineage>
        <taxon>Bacteria</taxon>
        <taxon>Bacillati</taxon>
        <taxon>Bacillota</taxon>
        <taxon>Bacilli</taxon>
        <taxon>Lactobacillales</taxon>
        <taxon>Enterococcaceae</taxon>
        <taxon>Enterococcus</taxon>
    </lineage>
</organism>
<sequence>MNKKVKVMMHAGFVLMTVSGTCAPLMVNAEQLLSSEKNKADSLVETSKNSNDLDDSFIEEGNSSESAEQDTTEQTESDVVKTQVGAEQTNTVADQTQDTTEQMNPATDQTQDTTEQMSPITDQAQETVEQSDSTADQNQNLTEPKEEQSTEATTPVQDDEQAVIESIGKGENFNGKLYLNYIGEKLKNVFSSNSGFMLIIALSNLLNDQLSEQNVKERFDVEVDTIRHLITTYILYDIAFAKDSAVMSVLGQNNDGTTPDTYTGFYPNTQQLNGMVLNNQDGKMMEVYSYYVDQHSDKTVIIHGGFRGNWNNGIVTDEYNEFYQAGYNMLFIDPRATGASGGDFVTYGQYESDDVLYWINRVVSKNPQQKILLYGGSMGAATMMSVLAKNIPTNVKRIIENCGFKSIDEQLRFTYSSTLVPTLGKYFSSLNLVAGKEHEDIYLGLLKEYYFDQEMNLNITENLPEQGMMKNIPKLIIHGSEDSVVPASNAQELFDLSGGYKDLLIVEGADHGDAQKVAPEAYQLKLTSFMDMVFNRSVTVKYVDENNQSLLDDQESLQLQGVYGESYQTEQKEFAGYEFVKVEGEEQGIFNETTPTIVYHYKKVTENPDDNDNNGNNGNNGNKGYNGNNGNKGYNGNNGNNSNKGSHITNVNNKITKKQTRIKTKKHFHSLENNVK</sequence>
<dbReference type="Gene3D" id="3.10.20.320">
    <property type="entry name" value="Putative peptidoglycan bound protein (lpxtg motif)"/>
    <property type="match status" value="1"/>
</dbReference>
<reference evidence="6 7" key="1">
    <citation type="submission" date="2019-07" db="EMBL/GenBank/DDBJ databases">
        <title>Whole genome shotgun sequence of Enterococcus villorum NBRC 100699.</title>
        <authorList>
            <person name="Hosoyama A."/>
            <person name="Uohara A."/>
            <person name="Ohji S."/>
            <person name="Ichikawa N."/>
        </authorList>
    </citation>
    <scope>NUCLEOTIDE SEQUENCE [LARGE SCALE GENOMIC DNA]</scope>
    <source>
        <strain evidence="6 7">NBRC 100699</strain>
    </source>
</reference>
<dbReference type="EMBL" id="BJWF01000017">
    <property type="protein sequence ID" value="GEL92236.1"/>
    <property type="molecule type" value="Genomic_DNA"/>
</dbReference>
<dbReference type="PANTHER" id="PTHR43358:SF4">
    <property type="entry name" value="ALPHA_BETA HYDROLASE FOLD-1 DOMAIN-CONTAINING PROTEIN"/>
    <property type="match status" value="1"/>
</dbReference>
<evidence type="ECO:0000256" key="1">
    <source>
        <dbReference type="ARBA" id="ARBA00022737"/>
    </source>
</evidence>
<feature type="signal peptide" evidence="3">
    <location>
        <begin position="1"/>
        <end position="23"/>
    </location>
</feature>
<evidence type="ECO:0000259" key="4">
    <source>
        <dbReference type="Pfam" id="PF00561"/>
    </source>
</evidence>
<dbReference type="SUPFAM" id="SSF53474">
    <property type="entry name" value="alpha/beta-Hydrolases"/>
    <property type="match status" value="1"/>
</dbReference>
<feature type="region of interest" description="Disordered" evidence="2">
    <location>
        <begin position="605"/>
        <end position="676"/>
    </location>
</feature>
<feature type="compositionally biased region" description="Low complexity" evidence="2">
    <location>
        <begin position="613"/>
        <end position="646"/>
    </location>
</feature>
<dbReference type="AlphaFoldDB" id="A0A511J2J7"/>
<feature type="compositionally biased region" description="Polar residues" evidence="2">
    <location>
        <begin position="85"/>
        <end position="142"/>
    </location>
</feature>
<evidence type="ECO:0000313" key="6">
    <source>
        <dbReference type="EMBL" id="GEL92236.1"/>
    </source>
</evidence>
<feature type="region of interest" description="Disordered" evidence="2">
    <location>
        <begin position="43"/>
        <end position="159"/>
    </location>
</feature>
<dbReference type="Gene3D" id="3.40.50.1820">
    <property type="entry name" value="alpha/beta hydrolase"/>
    <property type="match status" value="1"/>
</dbReference>
<dbReference type="Pfam" id="PF00561">
    <property type="entry name" value="Abhydrolase_1"/>
    <property type="match status" value="1"/>
</dbReference>
<keyword evidence="1" id="KW-0677">Repeat</keyword>
<evidence type="ECO:0000256" key="3">
    <source>
        <dbReference type="SAM" id="SignalP"/>
    </source>
</evidence>
<feature type="chain" id="PRO_5039040648" evidence="3">
    <location>
        <begin position="24"/>
        <end position="676"/>
    </location>
</feature>
<evidence type="ECO:0000259" key="5">
    <source>
        <dbReference type="Pfam" id="PF06458"/>
    </source>
</evidence>
<dbReference type="Proteomes" id="UP000321830">
    <property type="component" value="Unassembled WGS sequence"/>
</dbReference>
<evidence type="ECO:0000256" key="2">
    <source>
        <dbReference type="SAM" id="MobiDB-lite"/>
    </source>
</evidence>
<protein>
    <submittedName>
        <fullName evidence="6">Peptidase</fullName>
    </submittedName>
</protein>
<keyword evidence="3" id="KW-0732">Signal</keyword>
<dbReference type="Pfam" id="PF06458">
    <property type="entry name" value="MucBP"/>
    <property type="match status" value="1"/>
</dbReference>
<comment type="caution">
    <text evidence="6">The sequence shown here is derived from an EMBL/GenBank/DDBJ whole genome shotgun (WGS) entry which is preliminary data.</text>
</comment>
<dbReference type="InterPro" id="IPR052920">
    <property type="entry name" value="DNA-binding_regulatory"/>
</dbReference>
<dbReference type="InterPro" id="IPR029058">
    <property type="entry name" value="AB_hydrolase_fold"/>
</dbReference>